<sequence>MLPPRSMVPVDSIFNATAVTIDACYSQCGTGQESFDWAVFSQDFAAWLLPYLALISQLPFGARHQVDNLMSALLTVGSPTLAGYSLFLTLLNARWINQQFDSIDFPRRKLRETVVDVLSSLQQVPLRVYPGEAAFLESLVILPQNDNWWTTLSDSLNYTHSWSISSATAIAWVVIAYLLTVADSLSNVADHINSNGQGTGSAWLWLLPVVVGWLVLAPKCAYGRVQHAFEQANQHIVVADAERNALKPNSGITIVSWSRSAYITSLLYRSAWSKAQRQIRVDGSAGWQTVPNSRAIHETNRQGNRAQVVAYSSLVTLGLQWGTTGAAVLAVRYTPTTRLGCRSLAYIIYGAASTISWFLLVLSSLLANYATPPSNASPTQTVTMQLTMALSNNLRWAGKALAGLNAAFIITISVFQYANFYDRCYCNSSVLSRGSQAYDIVVILYSDVALARGAWIGALVLASMCSLVFVVIGYPAIPS</sequence>
<name>A0A0C9WET6_9AGAM</name>
<keyword evidence="1" id="KW-0472">Membrane</keyword>
<protein>
    <submittedName>
        <fullName evidence="2">Uncharacterized protein</fullName>
    </submittedName>
</protein>
<keyword evidence="3" id="KW-1185">Reference proteome</keyword>
<proteinExistence type="predicted"/>
<gene>
    <name evidence="2" type="ORF">HYDPIDRAFT_181885</name>
</gene>
<dbReference type="OrthoDB" id="5392263at2759"/>
<evidence type="ECO:0000256" key="1">
    <source>
        <dbReference type="SAM" id="Phobius"/>
    </source>
</evidence>
<feature type="transmembrane region" description="Helical" evidence="1">
    <location>
        <begin position="343"/>
        <end position="367"/>
    </location>
</feature>
<feature type="transmembrane region" description="Helical" evidence="1">
    <location>
        <begin position="69"/>
        <end position="91"/>
    </location>
</feature>
<dbReference type="HOGENOM" id="CLU_015738_0_0_1"/>
<keyword evidence="1" id="KW-1133">Transmembrane helix</keyword>
<accession>A0A0C9WET6</accession>
<reference evidence="2 3" key="1">
    <citation type="submission" date="2014-04" db="EMBL/GenBank/DDBJ databases">
        <title>Evolutionary Origins and Diversification of the Mycorrhizal Mutualists.</title>
        <authorList>
            <consortium name="DOE Joint Genome Institute"/>
            <consortium name="Mycorrhizal Genomics Consortium"/>
            <person name="Kohler A."/>
            <person name="Kuo A."/>
            <person name="Nagy L.G."/>
            <person name="Floudas D."/>
            <person name="Copeland A."/>
            <person name="Barry K.W."/>
            <person name="Cichocki N."/>
            <person name="Veneault-Fourrey C."/>
            <person name="LaButti K."/>
            <person name="Lindquist E.A."/>
            <person name="Lipzen A."/>
            <person name="Lundell T."/>
            <person name="Morin E."/>
            <person name="Murat C."/>
            <person name="Riley R."/>
            <person name="Ohm R."/>
            <person name="Sun H."/>
            <person name="Tunlid A."/>
            <person name="Henrissat B."/>
            <person name="Grigoriev I.V."/>
            <person name="Hibbett D.S."/>
            <person name="Martin F."/>
        </authorList>
    </citation>
    <scope>NUCLEOTIDE SEQUENCE [LARGE SCALE GENOMIC DNA]</scope>
    <source>
        <strain evidence="2 3">MD-312</strain>
    </source>
</reference>
<feature type="transmembrane region" description="Helical" evidence="1">
    <location>
        <begin position="454"/>
        <end position="477"/>
    </location>
</feature>
<keyword evidence="1" id="KW-0812">Transmembrane</keyword>
<feature type="transmembrane region" description="Helical" evidence="1">
    <location>
        <begin position="308"/>
        <end position="331"/>
    </location>
</feature>
<feature type="transmembrane region" description="Helical" evidence="1">
    <location>
        <begin position="162"/>
        <end position="182"/>
    </location>
</feature>
<evidence type="ECO:0000313" key="3">
    <source>
        <dbReference type="Proteomes" id="UP000053820"/>
    </source>
</evidence>
<organism evidence="2 3">
    <name type="scientific">Hydnomerulius pinastri MD-312</name>
    <dbReference type="NCBI Taxonomy" id="994086"/>
    <lineage>
        <taxon>Eukaryota</taxon>
        <taxon>Fungi</taxon>
        <taxon>Dikarya</taxon>
        <taxon>Basidiomycota</taxon>
        <taxon>Agaricomycotina</taxon>
        <taxon>Agaricomycetes</taxon>
        <taxon>Agaricomycetidae</taxon>
        <taxon>Boletales</taxon>
        <taxon>Boletales incertae sedis</taxon>
        <taxon>Leucogyrophana</taxon>
    </lineage>
</organism>
<dbReference type="Proteomes" id="UP000053820">
    <property type="component" value="Unassembled WGS sequence"/>
</dbReference>
<feature type="transmembrane region" description="Helical" evidence="1">
    <location>
        <begin position="202"/>
        <end position="222"/>
    </location>
</feature>
<dbReference type="AlphaFoldDB" id="A0A0C9WET6"/>
<feature type="transmembrane region" description="Helical" evidence="1">
    <location>
        <begin position="400"/>
        <end position="418"/>
    </location>
</feature>
<evidence type="ECO:0000313" key="2">
    <source>
        <dbReference type="EMBL" id="KIJ64186.1"/>
    </source>
</evidence>
<dbReference type="EMBL" id="KN839847">
    <property type="protein sequence ID" value="KIJ64186.1"/>
    <property type="molecule type" value="Genomic_DNA"/>
</dbReference>